<evidence type="ECO:0000256" key="11">
    <source>
        <dbReference type="ARBA" id="ARBA00047308"/>
    </source>
</evidence>
<dbReference type="SUPFAM" id="SSF81653">
    <property type="entry name" value="Calcium ATPase, transduction domain A"/>
    <property type="match status" value="1"/>
</dbReference>
<feature type="transmembrane region" description="Helical" evidence="12">
    <location>
        <begin position="94"/>
        <end position="121"/>
    </location>
</feature>
<feature type="transmembrane region" description="Helical" evidence="12">
    <location>
        <begin position="700"/>
        <end position="721"/>
    </location>
</feature>
<dbReference type="SUPFAM" id="SSF55008">
    <property type="entry name" value="HMA, heavy metal-associated domain"/>
    <property type="match status" value="1"/>
</dbReference>
<dbReference type="InterPro" id="IPR006121">
    <property type="entry name" value="HMA_dom"/>
</dbReference>
<dbReference type="PROSITE" id="PS00154">
    <property type="entry name" value="ATPASE_E1_E2"/>
    <property type="match status" value="1"/>
</dbReference>
<dbReference type="NCBIfam" id="TIGR01525">
    <property type="entry name" value="ATPase-IB_hvy"/>
    <property type="match status" value="1"/>
</dbReference>
<dbReference type="GO" id="GO:0015086">
    <property type="term" value="F:cadmium ion transmembrane transporter activity"/>
    <property type="evidence" value="ECO:0007669"/>
    <property type="project" value="TreeGrafter"/>
</dbReference>
<dbReference type="Gene3D" id="2.70.150.10">
    <property type="entry name" value="Calcium-transporting ATPase, cytoplasmic transduction domain A"/>
    <property type="match status" value="1"/>
</dbReference>
<dbReference type="AlphaFoldDB" id="A0A517PGV5"/>
<dbReference type="PRINTS" id="PR00941">
    <property type="entry name" value="CDATPASE"/>
</dbReference>
<evidence type="ECO:0000256" key="10">
    <source>
        <dbReference type="ARBA" id="ARBA00039097"/>
    </source>
</evidence>
<dbReference type="InterPro" id="IPR001757">
    <property type="entry name" value="P_typ_ATPase"/>
</dbReference>
<dbReference type="InterPro" id="IPR036163">
    <property type="entry name" value="HMA_dom_sf"/>
</dbReference>
<evidence type="ECO:0000256" key="9">
    <source>
        <dbReference type="ARBA" id="ARBA00023136"/>
    </source>
</evidence>
<evidence type="ECO:0000313" key="15">
    <source>
        <dbReference type="Proteomes" id="UP000320421"/>
    </source>
</evidence>
<dbReference type="InterPro" id="IPR008250">
    <property type="entry name" value="ATPase_P-typ_transduc_dom_A_sf"/>
</dbReference>
<gene>
    <name evidence="14" type="primary">cadA_1</name>
    <name evidence="14" type="ORF">HG66A1_03670</name>
</gene>
<dbReference type="Gene3D" id="3.40.1110.10">
    <property type="entry name" value="Calcium-transporting ATPase, cytoplasmic domain N"/>
    <property type="match status" value="1"/>
</dbReference>
<proteinExistence type="inferred from homology"/>
<feature type="domain" description="HMA" evidence="13">
    <location>
        <begin position="6"/>
        <end position="73"/>
    </location>
</feature>
<accession>A0A517PGV5</accession>
<dbReference type="Proteomes" id="UP000320421">
    <property type="component" value="Chromosome"/>
</dbReference>
<evidence type="ECO:0000256" key="8">
    <source>
        <dbReference type="ARBA" id="ARBA00022989"/>
    </source>
</evidence>
<evidence type="ECO:0000256" key="7">
    <source>
        <dbReference type="ARBA" id="ARBA00022967"/>
    </source>
</evidence>
<dbReference type="PANTHER" id="PTHR48085:SF5">
    <property type="entry name" value="CADMIUM_ZINC-TRANSPORTING ATPASE HMA4-RELATED"/>
    <property type="match status" value="1"/>
</dbReference>
<dbReference type="InterPro" id="IPR023299">
    <property type="entry name" value="ATPase_P-typ_cyto_dom_N"/>
</dbReference>
<dbReference type="InterPro" id="IPR036412">
    <property type="entry name" value="HAD-like_sf"/>
</dbReference>
<dbReference type="PROSITE" id="PS50846">
    <property type="entry name" value="HMA_2"/>
    <property type="match status" value="1"/>
</dbReference>
<evidence type="ECO:0000313" key="14">
    <source>
        <dbReference type="EMBL" id="QDT18606.1"/>
    </source>
</evidence>
<evidence type="ECO:0000256" key="12">
    <source>
        <dbReference type="RuleBase" id="RU362081"/>
    </source>
</evidence>
<dbReference type="InterPro" id="IPR059000">
    <property type="entry name" value="ATPase_P-type_domA"/>
</dbReference>
<feature type="transmembrane region" description="Helical" evidence="12">
    <location>
        <begin position="336"/>
        <end position="356"/>
    </location>
</feature>
<dbReference type="InterPro" id="IPR018303">
    <property type="entry name" value="ATPase_P-typ_P_site"/>
</dbReference>
<comment type="similarity">
    <text evidence="2 12">Belongs to the cation transport ATPase (P-type) (TC 3.A.3) family. Type IB subfamily.</text>
</comment>
<dbReference type="PANTHER" id="PTHR48085">
    <property type="entry name" value="CADMIUM/ZINC-TRANSPORTING ATPASE HMA2-RELATED"/>
    <property type="match status" value="1"/>
</dbReference>
<evidence type="ECO:0000256" key="5">
    <source>
        <dbReference type="ARBA" id="ARBA00022741"/>
    </source>
</evidence>
<comment type="subcellular location">
    <subcellularLocation>
        <location evidence="12">Cell membrane</location>
    </subcellularLocation>
    <subcellularLocation>
        <location evidence="1">Membrane</location>
        <topology evidence="1">Multi-pass membrane protein</topology>
    </subcellularLocation>
</comment>
<dbReference type="PRINTS" id="PR00119">
    <property type="entry name" value="CATATPASE"/>
</dbReference>
<dbReference type="GO" id="GO:0016887">
    <property type="term" value="F:ATP hydrolysis activity"/>
    <property type="evidence" value="ECO:0007669"/>
    <property type="project" value="InterPro"/>
</dbReference>
<keyword evidence="12" id="KW-1003">Cell membrane</keyword>
<keyword evidence="9 12" id="KW-0472">Membrane</keyword>
<feature type="transmembrane region" description="Helical" evidence="12">
    <location>
        <begin position="368"/>
        <end position="393"/>
    </location>
</feature>
<dbReference type="EMBL" id="CP036266">
    <property type="protein sequence ID" value="QDT18606.1"/>
    <property type="molecule type" value="Genomic_DNA"/>
</dbReference>
<keyword evidence="7" id="KW-1278">Translocase</keyword>
<reference evidence="14 15" key="1">
    <citation type="submission" date="2019-02" db="EMBL/GenBank/DDBJ databases">
        <title>Deep-cultivation of Planctomycetes and their phenomic and genomic characterization uncovers novel biology.</title>
        <authorList>
            <person name="Wiegand S."/>
            <person name="Jogler M."/>
            <person name="Boedeker C."/>
            <person name="Pinto D."/>
            <person name="Vollmers J."/>
            <person name="Rivas-Marin E."/>
            <person name="Kohn T."/>
            <person name="Peeters S.H."/>
            <person name="Heuer A."/>
            <person name="Rast P."/>
            <person name="Oberbeckmann S."/>
            <person name="Bunk B."/>
            <person name="Jeske O."/>
            <person name="Meyerdierks A."/>
            <person name="Storesund J.E."/>
            <person name="Kallscheuer N."/>
            <person name="Luecker S."/>
            <person name="Lage O.M."/>
            <person name="Pohl T."/>
            <person name="Merkel B.J."/>
            <person name="Hornburger P."/>
            <person name="Mueller R.-W."/>
            <person name="Bruemmer F."/>
            <person name="Labrenz M."/>
            <person name="Spormann A.M."/>
            <person name="Op den Camp H."/>
            <person name="Overmann J."/>
            <person name="Amann R."/>
            <person name="Jetten M.S.M."/>
            <person name="Mascher T."/>
            <person name="Medema M.H."/>
            <person name="Devos D.P."/>
            <person name="Kaster A.-K."/>
            <person name="Ovreas L."/>
            <person name="Rohde M."/>
            <person name="Galperin M.Y."/>
            <person name="Jogler C."/>
        </authorList>
    </citation>
    <scope>NUCLEOTIDE SEQUENCE [LARGE SCALE GENOMIC DNA]</scope>
    <source>
        <strain evidence="14 15">HG66A1</strain>
    </source>
</reference>
<dbReference type="SFLD" id="SFLDG00002">
    <property type="entry name" value="C1.7:_P-type_atpase_like"/>
    <property type="match status" value="1"/>
</dbReference>
<dbReference type="GO" id="GO:0005524">
    <property type="term" value="F:ATP binding"/>
    <property type="evidence" value="ECO:0007669"/>
    <property type="project" value="UniProtKB-UniRule"/>
</dbReference>
<dbReference type="NCBIfam" id="TIGR01494">
    <property type="entry name" value="ATPase_P-type"/>
    <property type="match status" value="1"/>
</dbReference>
<dbReference type="GO" id="GO:0016463">
    <property type="term" value="F:P-type zinc transporter activity"/>
    <property type="evidence" value="ECO:0007669"/>
    <property type="project" value="UniProtKB-EC"/>
</dbReference>
<dbReference type="GO" id="GO:0046872">
    <property type="term" value="F:metal ion binding"/>
    <property type="evidence" value="ECO:0007669"/>
    <property type="project" value="UniProtKB-KW"/>
</dbReference>
<evidence type="ECO:0000259" key="13">
    <source>
        <dbReference type="PROSITE" id="PS50846"/>
    </source>
</evidence>
<keyword evidence="14" id="KW-0378">Hydrolase</keyword>
<dbReference type="InterPro" id="IPR023298">
    <property type="entry name" value="ATPase_P-typ_TM_dom_sf"/>
</dbReference>
<keyword evidence="5 12" id="KW-0547">Nucleotide-binding</keyword>
<dbReference type="SFLD" id="SFLDF00027">
    <property type="entry name" value="p-type_atpase"/>
    <property type="match status" value="1"/>
</dbReference>
<dbReference type="SFLD" id="SFLDS00003">
    <property type="entry name" value="Haloacid_Dehalogenase"/>
    <property type="match status" value="1"/>
</dbReference>
<evidence type="ECO:0000256" key="4">
    <source>
        <dbReference type="ARBA" id="ARBA00022723"/>
    </source>
</evidence>
<keyword evidence="15" id="KW-1185">Reference proteome</keyword>
<dbReference type="InterPro" id="IPR023214">
    <property type="entry name" value="HAD_sf"/>
</dbReference>
<dbReference type="InterPro" id="IPR051014">
    <property type="entry name" value="Cation_Transport_ATPase_IB"/>
</dbReference>
<feature type="transmembrane region" description="Helical" evidence="12">
    <location>
        <begin position="677"/>
        <end position="694"/>
    </location>
</feature>
<dbReference type="GO" id="GO:0005886">
    <property type="term" value="C:plasma membrane"/>
    <property type="evidence" value="ECO:0007669"/>
    <property type="project" value="UniProtKB-SubCell"/>
</dbReference>
<dbReference type="Gene3D" id="3.40.50.1000">
    <property type="entry name" value="HAD superfamily/HAD-like"/>
    <property type="match status" value="1"/>
</dbReference>
<organism evidence="14 15">
    <name type="scientific">Gimesia chilikensis</name>
    <dbReference type="NCBI Taxonomy" id="2605989"/>
    <lineage>
        <taxon>Bacteria</taxon>
        <taxon>Pseudomonadati</taxon>
        <taxon>Planctomycetota</taxon>
        <taxon>Planctomycetia</taxon>
        <taxon>Planctomycetales</taxon>
        <taxon>Planctomycetaceae</taxon>
        <taxon>Gimesia</taxon>
    </lineage>
</organism>
<keyword evidence="8 12" id="KW-1133">Transmembrane helix</keyword>
<dbReference type="InterPro" id="IPR027256">
    <property type="entry name" value="P-typ_ATPase_IB"/>
</dbReference>
<comment type="catalytic activity">
    <reaction evidence="11">
        <text>Zn(2+)(in) + ATP + H2O = Zn(2+)(out) + ADP + phosphate + H(+)</text>
        <dbReference type="Rhea" id="RHEA:20621"/>
        <dbReference type="ChEBI" id="CHEBI:15377"/>
        <dbReference type="ChEBI" id="CHEBI:15378"/>
        <dbReference type="ChEBI" id="CHEBI:29105"/>
        <dbReference type="ChEBI" id="CHEBI:30616"/>
        <dbReference type="ChEBI" id="CHEBI:43474"/>
        <dbReference type="ChEBI" id="CHEBI:456216"/>
        <dbReference type="EC" id="7.2.2.12"/>
    </reaction>
</comment>
<evidence type="ECO:0000256" key="6">
    <source>
        <dbReference type="ARBA" id="ARBA00022840"/>
    </source>
</evidence>
<evidence type="ECO:0000256" key="1">
    <source>
        <dbReference type="ARBA" id="ARBA00004141"/>
    </source>
</evidence>
<feature type="transmembrane region" description="Helical" evidence="12">
    <location>
        <begin position="133"/>
        <end position="151"/>
    </location>
</feature>
<dbReference type="InterPro" id="IPR044492">
    <property type="entry name" value="P_typ_ATPase_HD_dom"/>
</dbReference>
<dbReference type="SUPFAM" id="SSF81665">
    <property type="entry name" value="Calcium ATPase, transmembrane domain M"/>
    <property type="match status" value="1"/>
</dbReference>
<dbReference type="Pfam" id="PF00702">
    <property type="entry name" value="Hydrolase"/>
    <property type="match status" value="1"/>
</dbReference>
<dbReference type="Pfam" id="PF00122">
    <property type="entry name" value="E1-E2_ATPase"/>
    <property type="match status" value="1"/>
</dbReference>
<name>A0A517PGV5_9PLAN</name>
<dbReference type="EC" id="7.2.2.12" evidence="10"/>
<sequence length="732" mass="78842">MKQESTELIFKIQDMDCAEEVTILKRELSPLVGGEDHLFFDILNRRMTVTLNAEPVTGEAIIAAVRETGMQAEPWEPDKKKASASFWKRHGRTLLTSVSGIMLVSAFVTHVILAGSFAAALGAEEAVGGFMPLPVRIQYLAAMLSGIWFVLPKAWFALKRLRPDMNLLMCVAVLGALFIDEWFEAAAVAFLFSFSQLLEAWSVGRARKAVAALMDLSAPIARVRDAEGNEITVAAETVSVGTVFLIRPGEKIPLDGTVIKGISDVNQAPITGESVPVGKQADDEIYAGTINGDGLLEAKSTKPAEDTVLAQIIRMVGEAQSKRSPSELWVEKFARIYTPIVMVLALLVLVSLPLLLQVSWHNAMYRVLVLLVIACPCALVISTPVSIVAALAAAARNGVLIKGGVFVETPSRLRALALDKTGTLTQGKPVVTKIVPLNGHTEAELLERAAALEAHSNHPLALAILEAATERNVAYQPADDYQIIQGKGATATLNGRNFWLGSHRYLEERKEETAEVHQQLEELSTSGQTVVVVGNDTHVCGFIALADRVRDTSATVIRDLHAAGIEQLVMLTGDNQGTAQAVAREVGLDQVHAELLPADKLTVIESLVNEYEHVAMVGDGVNDAPAMGRSSLGIAMGAAGSDVAIESADIALMTDDLTRIPWLIHHSRRTLNIIRQNIIFALSIKVLFVILMAVNHASLWAAIAADMGASLLVIFNGLRLLKLPAANRNQAN</sequence>
<dbReference type="SUPFAM" id="SSF56784">
    <property type="entry name" value="HAD-like"/>
    <property type="match status" value="1"/>
</dbReference>
<keyword evidence="4 12" id="KW-0479">Metal-binding</keyword>
<dbReference type="Gene3D" id="3.30.70.100">
    <property type="match status" value="1"/>
</dbReference>
<keyword evidence="3 12" id="KW-0812">Transmembrane</keyword>
<evidence type="ECO:0000256" key="3">
    <source>
        <dbReference type="ARBA" id="ARBA00022692"/>
    </source>
</evidence>
<evidence type="ECO:0000256" key="2">
    <source>
        <dbReference type="ARBA" id="ARBA00006024"/>
    </source>
</evidence>
<dbReference type="RefSeq" id="WP_197996942.1">
    <property type="nucleotide sequence ID" value="NZ_CP036266.1"/>
</dbReference>
<dbReference type="FunFam" id="2.70.150.10:FF:000002">
    <property type="entry name" value="Copper-transporting ATPase 1, putative"/>
    <property type="match status" value="1"/>
</dbReference>
<keyword evidence="6 12" id="KW-0067">ATP-binding</keyword>
<protein>
    <recommendedName>
        <fullName evidence="10">P-type Zn(2+) transporter</fullName>
        <ecNumber evidence="10">7.2.2.12</ecNumber>
    </recommendedName>
</protein>